<dbReference type="InParanoid" id="A2F1S6"/>
<dbReference type="VEuPathDB" id="TrichDB:TVAGG3_0038150"/>
<dbReference type="EMBL" id="DS113577">
    <property type="protein sequence ID" value="EAY01126.1"/>
    <property type="molecule type" value="Genomic_DNA"/>
</dbReference>
<dbReference type="AlphaFoldDB" id="A2F1S6"/>
<dbReference type="Proteomes" id="UP000001542">
    <property type="component" value="Unassembled WGS sequence"/>
</dbReference>
<dbReference type="SMR" id="A2F1S6"/>
<evidence type="ECO:0008006" key="3">
    <source>
        <dbReference type="Google" id="ProtNLM"/>
    </source>
</evidence>
<keyword evidence="2" id="KW-1185">Reference proteome</keyword>
<name>A2F1S6_TRIV3</name>
<protein>
    <recommendedName>
        <fullName evidence="3">BAR domain-containing protein</fullName>
    </recommendedName>
</protein>
<sequence>MSKLWHEVKKGTSIATQYVKEKTGVSKSEVNPLFESACEKYQVLNEQFTTFKSDLDVILDSAQKASKSGAEMTKYLQQADKANGSSSQSVVVPVCNFFENNEKVIKEQFNDTVEKDVMANFKEVLKTMDHLGELKSKRNKTALYVGSLKNDTEKYAKNGDSEKLTKAKIEYEQQLDTLNHQTEEFINTVGQLWQTKASILETAIQEFFSITYGLSRQLYGNVQTMEANINSSYASNTAENPYAAVGYSVPPYAPPQ</sequence>
<evidence type="ECO:0000313" key="1">
    <source>
        <dbReference type="EMBL" id="EAY01126.1"/>
    </source>
</evidence>
<evidence type="ECO:0000313" key="2">
    <source>
        <dbReference type="Proteomes" id="UP000001542"/>
    </source>
</evidence>
<reference evidence="1" key="2">
    <citation type="journal article" date="2007" name="Science">
        <title>Draft genome sequence of the sexually transmitted pathogen Trichomonas vaginalis.</title>
        <authorList>
            <person name="Carlton J.M."/>
            <person name="Hirt R.P."/>
            <person name="Silva J.C."/>
            <person name="Delcher A.L."/>
            <person name="Schatz M."/>
            <person name="Zhao Q."/>
            <person name="Wortman J.R."/>
            <person name="Bidwell S.L."/>
            <person name="Alsmark U.C.M."/>
            <person name="Besteiro S."/>
            <person name="Sicheritz-Ponten T."/>
            <person name="Noel C.J."/>
            <person name="Dacks J.B."/>
            <person name="Foster P.G."/>
            <person name="Simillion C."/>
            <person name="Van de Peer Y."/>
            <person name="Miranda-Saavedra D."/>
            <person name="Barton G.J."/>
            <person name="Westrop G.D."/>
            <person name="Mueller S."/>
            <person name="Dessi D."/>
            <person name="Fiori P.L."/>
            <person name="Ren Q."/>
            <person name="Paulsen I."/>
            <person name="Zhang H."/>
            <person name="Bastida-Corcuera F.D."/>
            <person name="Simoes-Barbosa A."/>
            <person name="Brown M.T."/>
            <person name="Hayes R.D."/>
            <person name="Mukherjee M."/>
            <person name="Okumura C.Y."/>
            <person name="Schneider R."/>
            <person name="Smith A.J."/>
            <person name="Vanacova S."/>
            <person name="Villalvazo M."/>
            <person name="Haas B.J."/>
            <person name="Pertea M."/>
            <person name="Feldblyum T.V."/>
            <person name="Utterback T.R."/>
            <person name="Shu C.L."/>
            <person name="Osoegawa K."/>
            <person name="de Jong P.J."/>
            <person name="Hrdy I."/>
            <person name="Horvathova L."/>
            <person name="Zubacova Z."/>
            <person name="Dolezal P."/>
            <person name="Malik S.B."/>
            <person name="Logsdon J.M. Jr."/>
            <person name="Henze K."/>
            <person name="Gupta A."/>
            <person name="Wang C.C."/>
            <person name="Dunne R.L."/>
            <person name="Upcroft J.A."/>
            <person name="Upcroft P."/>
            <person name="White O."/>
            <person name="Salzberg S.L."/>
            <person name="Tang P."/>
            <person name="Chiu C.-H."/>
            <person name="Lee Y.-S."/>
            <person name="Embley T.M."/>
            <person name="Coombs G.H."/>
            <person name="Mottram J.C."/>
            <person name="Tachezy J."/>
            <person name="Fraser-Liggett C.M."/>
            <person name="Johnson P.J."/>
        </authorList>
    </citation>
    <scope>NUCLEOTIDE SEQUENCE [LARGE SCALE GENOMIC DNA]</scope>
    <source>
        <strain evidence="1">G3</strain>
    </source>
</reference>
<dbReference type="VEuPathDB" id="TrichDB:TVAG_040310"/>
<dbReference type="RefSeq" id="XP_001313978.1">
    <property type="nucleotide sequence ID" value="XM_001313973.1"/>
</dbReference>
<dbReference type="SUPFAM" id="SSF103657">
    <property type="entry name" value="BAR/IMD domain-like"/>
    <property type="match status" value="1"/>
</dbReference>
<dbReference type="InterPro" id="IPR027267">
    <property type="entry name" value="AH/BAR_dom_sf"/>
</dbReference>
<organism evidence="1 2">
    <name type="scientific">Trichomonas vaginalis (strain ATCC PRA-98 / G3)</name>
    <dbReference type="NCBI Taxonomy" id="412133"/>
    <lineage>
        <taxon>Eukaryota</taxon>
        <taxon>Metamonada</taxon>
        <taxon>Parabasalia</taxon>
        <taxon>Trichomonadida</taxon>
        <taxon>Trichomonadidae</taxon>
        <taxon>Trichomonas</taxon>
    </lineage>
</organism>
<dbReference type="Gene3D" id="1.20.1270.60">
    <property type="entry name" value="Arfaptin homology (AH) domain/BAR domain"/>
    <property type="match status" value="1"/>
</dbReference>
<accession>A2F1S6</accession>
<gene>
    <name evidence="1" type="ORF">TVAG_040310</name>
</gene>
<dbReference type="KEGG" id="tva:4758952"/>
<reference evidence="1" key="1">
    <citation type="submission" date="2006-10" db="EMBL/GenBank/DDBJ databases">
        <authorList>
            <person name="Amadeo P."/>
            <person name="Zhao Q."/>
            <person name="Wortman J."/>
            <person name="Fraser-Liggett C."/>
            <person name="Carlton J."/>
        </authorList>
    </citation>
    <scope>NUCLEOTIDE SEQUENCE</scope>
    <source>
        <strain evidence="1">G3</strain>
    </source>
</reference>
<proteinExistence type="predicted"/>